<comment type="caution">
    <text evidence="2">The sequence shown here is derived from an EMBL/GenBank/DDBJ whole genome shotgun (WGS) entry which is preliminary data.</text>
</comment>
<feature type="region of interest" description="Disordered" evidence="1">
    <location>
        <begin position="53"/>
        <end position="74"/>
    </location>
</feature>
<dbReference type="EMBL" id="JABCRI010000008">
    <property type="protein sequence ID" value="KAF8401186.1"/>
    <property type="molecule type" value="Genomic_DNA"/>
</dbReference>
<name>A0A834Z8T3_TETSI</name>
<reference evidence="2 3" key="1">
    <citation type="submission" date="2020-04" db="EMBL/GenBank/DDBJ databases">
        <title>Plant Genome Project.</title>
        <authorList>
            <person name="Zhang R.-G."/>
        </authorList>
    </citation>
    <scope>NUCLEOTIDE SEQUENCE [LARGE SCALE GENOMIC DNA]</scope>
    <source>
        <strain evidence="2">YNK0</strain>
        <tissue evidence="2">Leaf</tissue>
    </source>
</reference>
<evidence type="ECO:0000256" key="1">
    <source>
        <dbReference type="SAM" id="MobiDB-lite"/>
    </source>
</evidence>
<proteinExistence type="predicted"/>
<protein>
    <submittedName>
        <fullName evidence="2">Uncharacterized protein</fullName>
    </submittedName>
</protein>
<accession>A0A834Z8T3</accession>
<dbReference type="Proteomes" id="UP000655225">
    <property type="component" value="Unassembled WGS sequence"/>
</dbReference>
<keyword evidence="3" id="KW-1185">Reference proteome</keyword>
<dbReference type="AlphaFoldDB" id="A0A834Z8T3"/>
<dbReference type="OrthoDB" id="693585at2759"/>
<evidence type="ECO:0000313" key="3">
    <source>
        <dbReference type="Proteomes" id="UP000655225"/>
    </source>
</evidence>
<evidence type="ECO:0000313" key="2">
    <source>
        <dbReference type="EMBL" id="KAF8401186.1"/>
    </source>
</evidence>
<sequence length="161" mass="17798">MSENERSKDGGGDDEEVIHREGPKKQRGYGRELRKAKHVVLFPFRKVNKLYRRKNSSASPGKGGGCYPSFMQPLNSDSSVSASETLYSSTFEEDSDSKGVVMDHFLSDTRNRSTTLVAPSLSLLRFDTTIPYGLKDAQSIAHDLCKYNTTPAEVAADKLTS</sequence>
<organism evidence="2 3">
    <name type="scientific">Tetracentron sinense</name>
    <name type="common">Spur-leaf</name>
    <dbReference type="NCBI Taxonomy" id="13715"/>
    <lineage>
        <taxon>Eukaryota</taxon>
        <taxon>Viridiplantae</taxon>
        <taxon>Streptophyta</taxon>
        <taxon>Embryophyta</taxon>
        <taxon>Tracheophyta</taxon>
        <taxon>Spermatophyta</taxon>
        <taxon>Magnoliopsida</taxon>
        <taxon>Trochodendrales</taxon>
        <taxon>Trochodendraceae</taxon>
        <taxon>Tetracentron</taxon>
    </lineage>
</organism>
<gene>
    <name evidence="2" type="ORF">HHK36_012117</name>
</gene>
<feature type="region of interest" description="Disordered" evidence="1">
    <location>
        <begin position="1"/>
        <end position="32"/>
    </location>
</feature>